<dbReference type="GeneID" id="36396767"/>
<sequence length="528" mass="60112">MRLYSFFILFVLKLYTSIAPRVEANQLENSGVEPVSEPITFAANESEDDPEVAGQSLDNKRKGTIATHSVTNEERNGANMRLYPEEVKSFNLLSNSQLILDGKQVGLARIEELLAERSGKGIALRNSKVSRVKDLFRSKKALNAAEKKAAAKHQAKVDTLLGSILTKINPDVDKKNVFDPVTFFSKLRFTHADLNGGLITAWLKYFYRHKIEGSQSGEMDPILVKYEAFDMLMKIGETKAEDLISLFQRAASASDTKYKSFCESMHDLAQRESQSSIFFARKGSNTPEDFYKELNIKAPGANLVFFQWLRYCQRYEQGLKDTVDAEIVYGSVANKLLEDKSYNQIAKLMKSLSKVQSYEKVANDIELATRMQKAKRMVDKGYTPEIVYNDFFPDGTNPAEHTDNFFLLLEFAEVYKAKNGYTTENLVTLLTKKSDEGQYLMMDAHLLEKAESWSSPKVKETVNEALELIFQMMSTKHFKLSEYAHWYNSDKYFPNLLQKYYDYVAKNLVSTTSTRVKSTCEFSCSIAF</sequence>
<dbReference type="EMBL" id="CCYD01001572">
    <property type="protein sequence ID" value="CEG45414.1"/>
    <property type="molecule type" value="Genomic_DNA"/>
</dbReference>
<feature type="chain" id="PRO_5006059027" description="RxLR-like protein" evidence="2">
    <location>
        <begin position="25"/>
        <end position="528"/>
    </location>
</feature>
<reference evidence="4" key="1">
    <citation type="submission" date="2014-09" db="EMBL/GenBank/DDBJ databases">
        <authorList>
            <person name="Sharma Rahul"/>
            <person name="Thines Marco"/>
        </authorList>
    </citation>
    <scope>NUCLEOTIDE SEQUENCE [LARGE SCALE GENOMIC DNA]</scope>
</reference>
<proteinExistence type="predicted"/>
<name>A0A0P1AXM0_PLAHL</name>
<feature type="signal peptide" evidence="2">
    <location>
        <begin position="1"/>
        <end position="24"/>
    </location>
</feature>
<dbReference type="AlphaFoldDB" id="A0A0P1AXM0"/>
<protein>
    <recommendedName>
        <fullName evidence="5">RxLR-like protein</fullName>
    </recommendedName>
</protein>
<evidence type="ECO:0000256" key="1">
    <source>
        <dbReference type="SAM" id="MobiDB-lite"/>
    </source>
</evidence>
<feature type="region of interest" description="Disordered" evidence="1">
    <location>
        <begin position="43"/>
        <end position="77"/>
    </location>
</feature>
<evidence type="ECO:0000256" key="2">
    <source>
        <dbReference type="SAM" id="SignalP"/>
    </source>
</evidence>
<keyword evidence="2" id="KW-0732">Signal</keyword>
<evidence type="ECO:0008006" key="5">
    <source>
        <dbReference type="Google" id="ProtNLM"/>
    </source>
</evidence>
<keyword evidence="4" id="KW-1185">Reference proteome</keyword>
<dbReference type="Proteomes" id="UP000054928">
    <property type="component" value="Unassembled WGS sequence"/>
</dbReference>
<organism evidence="3 4">
    <name type="scientific">Plasmopara halstedii</name>
    <name type="common">Downy mildew of sunflower</name>
    <dbReference type="NCBI Taxonomy" id="4781"/>
    <lineage>
        <taxon>Eukaryota</taxon>
        <taxon>Sar</taxon>
        <taxon>Stramenopiles</taxon>
        <taxon>Oomycota</taxon>
        <taxon>Peronosporomycetes</taxon>
        <taxon>Peronosporales</taxon>
        <taxon>Peronosporaceae</taxon>
        <taxon>Plasmopara</taxon>
    </lineage>
</organism>
<evidence type="ECO:0000313" key="3">
    <source>
        <dbReference type="EMBL" id="CEG45414.1"/>
    </source>
</evidence>
<accession>A0A0P1AXM0</accession>
<evidence type="ECO:0000313" key="4">
    <source>
        <dbReference type="Proteomes" id="UP000054928"/>
    </source>
</evidence>
<dbReference type="RefSeq" id="XP_024581783.1">
    <property type="nucleotide sequence ID" value="XM_024716156.1"/>
</dbReference>